<keyword evidence="3" id="KW-1185">Reference proteome</keyword>
<keyword evidence="1" id="KW-0472">Membrane</keyword>
<evidence type="ECO:0000313" key="2">
    <source>
        <dbReference type="EMBL" id="BBX45486.1"/>
    </source>
</evidence>
<sequence length="190" mass="20668">MRALITRFTAFYGANPLHLLGTIAAWALAGYVVTLLGPQALWNHKVWWQSIAVWFLAAIVAHDLVLFPLYALADRSVTGAFAAVRGRRKGPSPWVSPLNYLRVPTLAAGLSLLLFFPGIIQQGQPSYVAATGQNQQPFFGRWLLLVAALYGLSALAYASRFALTGHRGKATDIHIDADAEDTGSDPKLRP</sequence>
<dbReference type="KEGG" id="mcoo:MCOO_15010"/>
<feature type="transmembrane region" description="Helical" evidence="1">
    <location>
        <begin position="94"/>
        <end position="119"/>
    </location>
</feature>
<feature type="transmembrane region" description="Helical" evidence="1">
    <location>
        <begin position="139"/>
        <end position="159"/>
    </location>
</feature>
<keyword evidence="1" id="KW-0812">Transmembrane</keyword>
<dbReference type="Proteomes" id="UP000465866">
    <property type="component" value="Chromosome"/>
</dbReference>
<protein>
    <submittedName>
        <fullName evidence="2">Uncharacterized protein</fullName>
    </submittedName>
</protein>
<organism evidence="2 3">
    <name type="scientific">Mycobacterium cookii</name>
    <dbReference type="NCBI Taxonomy" id="1775"/>
    <lineage>
        <taxon>Bacteria</taxon>
        <taxon>Bacillati</taxon>
        <taxon>Actinomycetota</taxon>
        <taxon>Actinomycetes</taxon>
        <taxon>Mycobacteriales</taxon>
        <taxon>Mycobacteriaceae</taxon>
        <taxon>Mycobacterium</taxon>
    </lineage>
</organism>
<reference evidence="2 3" key="1">
    <citation type="journal article" date="2019" name="Emerg. Microbes Infect.">
        <title>Comprehensive subspecies identification of 175 nontuberculous mycobacteria species based on 7547 genomic profiles.</title>
        <authorList>
            <person name="Matsumoto Y."/>
            <person name="Kinjo T."/>
            <person name="Motooka D."/>
            <person name="Nabeya D."/>
            <person name="Jung N."/>
            <person name="Uechi K."/>
            <person name="Horii T."/>
            <person name="Iida T."/>
            <person name="Fujita J."/>
            <person name="Nakamura S."/>
        </authorList>
    </citation>
    <scope>NUCLEOTIDE SEQUENCE [LARGE SCALE GENOMIC DNA]</scope>
    <source>
        <strain evidence="2 3">JCM 12404</strain>
    </source>
</reference>
<dbReference type="AlphaFoldDB" id="A0A7I7KUW1"/>
<name>A0A7I7KUW1_9MYCO</name>
<proteinExistence type="predicted"/>
<evidence type="ECO:0000313" key="3">
    <source>
        <dbReference type="Proteomes" id="UP000465866"/>
    </source>
</evidence>
<dbReference type="EMBL" id="AP022569">
    <property type="protein sequence ID" value="BBX45486.1"/>
    <property type="molecule type" value="Genomic_DNA"/>
</dbReference>
<keyword evidence="1" id="KW-1133">Transmembrane helix</keyword>
<dbReference type="RefSeq" id="WP_163775768.1">
    <property type="nucleotide sequence ID" value="NZ_AP022569.1"/>
</dbReference>
<evidence type="ECO:0000256" key="1">
    <source>
        <dbReference type="SAM" id="Phobius"/>
    </source>
</evidence>
<feature type="transmembrane region" description="Helical" evidence="1">
    <location>
        <begin position="46"/>
        <end position="73"/>
    </location>
</feature>
<gene>
    <name evidence="2" type="ORF">MCOO_15010</name>
</gene>
<feature type="transmembrane region" description="Helical" evidence="1">
    <location>
        <begin position="12"/>
        <end position="34"/>
    </location>
</feature>
<accession>A0A7I7KUW1</accession>